<protein>
    <recommendedName>
        <fullName evidence="1">CHAT domain-containing protein</fullName>
    </recommendedName>
</protein>
<dbReference type="PANTHER" id="PTHR47691:SF3">
    <property type="entry name" value="HTH-TYPE TRANSCRIPTIONAL REGULATOR RV0890C-RELATED"/>
    <property type="match status" value="1"/>
</dbReference>
<accession>A0A2K8U7H2</accession>
<keyword evidence="3" id="KW-1185">Reference proteome</keyword>
<dbReference type="KEGG" id="tsy:THSYN_11380"/>
<dbReference type="Pfam" id="PF12770">
    <property type="entry name" value="CHAT"/>
    <property type="match status" value="1"/>
</dbReference>
<reference evidence="2 3" key="1">
    <citation type="submission" date="2017-03" db="EMBL/GenBank/DDBJ databases">
        <title>Complete genome sequence of Candidatus 'Thiodictyon syntrophicum' sp. nov. strain Cad16T, a photolithoautotroph purple sulfur bacterium isolated from an alpine meromictic lake.</title>
        <authorList>
            <person name="Luedin S.M."/>
            <person name="Pothier J.F."/>
            <person name="Danza F."/>
            <person name="Storelli N."/>
            <person name="Wittwer M."/>
            <person name="Tonolla M."/>
        </authorList>
    </citation>
    <scope>NUCLEOTIDE SEQUENCE [LARGE SCALE GENOMIC DNA]</scope>
    <source>
        <strain evidence="2 3">Cad16T</strain>
    </source>
</reference>
<dbReference type="InterPro" id="IPR011990">
    <property type="entry name" value="TPR-like_helical_dom_sf"/>
</dbReference>
<dbReference type="InterPro" id="IPR019734">
    <property type="entry name" value="TPR_rpt"/>
</dbReference>
<dbReference type="AlphaFoldDB" id="A0A2K8U7H2"/>
<dbReference type="EMBL" id="CP020370">
    <property type="protein sequence ID" value="AUB81494.1"/>
    <property type="molecule type" value="Genomic_DNA"/>
</dbReference>
<proteinExistence type="predicted"/>
<dbReference type="Pfam" id="PF13424">
    <property type="entry name" value="TPR_12"/>
    <property type="match status" value="1"/>
</dbReference>
<dbReference type="Gene3D" id="3.40.50.300">
    <property type="entry name" value="P-loop containing nucleotide triphosphate hydrolases"/>
    <property type="match status" value="1"/>
</dbReference>
<dbReference type="SUPFAM" id="SSF52540">
    <property type="entry name" value="P-loop containing nucleoside triphosphate hydrolases"/>
    <property type="match status" value="1"/>
</dbReference>
<dbReference type="InterPro" id="IPR027417">
    <property type="entry name" value="P-loop_NTPase"/>
</dbReference>
<dbReference type="InterPro" id="IPR024983">
    <property type="entry name" value="CHAT_dom"/>
</dbReference>
<dbReference type="SUPFAM" id="SSF48452">
    <property type="entry name" value="TPR-like"/>
    <property type="match status" value="2"/>
</dbReference>
<evidence type="ECO:0000259" key="1">
    <source>
        <dbReference type="Pfam" id="PF12770"/>
    </source>
</evidence>
<dbReference type="SMART" id="SM00028">
    <property type="entry name" value="TPR"/>
    <property type="match status" value="5"/>
</dbReference>
<sequence length="1135" mass="122417">MRRRLPNTRVLEVPAVATPIRILLVSARPEDEACGYIDHRVSALPLVDAMEDLGGLVDLQILEPATLPALRAALNRAQDARAPFHVVHFDGHGTYDRQVGLGGLCFEDPRDGAQLERRRHSTVYTDALGPLLRDHRIPLVFLEACQSAEAQRASESVASELLKVGVASVVAMSHSVLVETARRFVLAFYAALAAGRRVGDAMLAGQCALKDDDFRGTLLGAGDLRLEDWFVPVLFQEKADPRLFTAAAARVRADLKLALRGRLGAVPAPPETGFIGRSRDLLALERLLSRGRWAVIRGQGGEGKTVLAAELALWLVRTRRVERAAFVSVERHGRVGAVLDAIGRQLVGADYSVAAFKDLELAILPVERALVERSTLLVIDNMESVLLPPFIARDTPPALTEEARLDLTAILALCARLAAQGETRLVFTSRESLPAPFAAADHRRELHRLDREDAVRLVEKALGRETGGAGAAAEAARTAIEQLVESVHGHARTLALLAPALRDRGVEATHRSLVELMVEMERRFSGEREQSVFAGVELSLRRMSAANRERALVLGVFHGGVQLVVLRLMMGWEEAECAALGDELIGTGLATADPYNHLTLNPALCPYLRRRLDPARLESLTAGWGRAMGQYVGFLEQQQHQNTEVAATLTGLELPNLFALLDQVRAAGDAAATIDLTTSLYSLLRWLGRPRLLGLVGQVRDAAALALGDGSTHAGFEAQRTRIEQQLAAGRLREALAGAETLLQRARAAGVGAYPGADYDLAMACFLLARVLETAGGAEPALPLLAEARQGFESISRVRDEKAAEGMTSACITERGDCLLSLGRLDEAATAYEEGICRDEQRGADRDVAIGKLQLGTVRLQQGRYPEALAAYADARERFTQLDEPGTVATAWHQTGMASQEAGEPEAAEDAYRNSLAIEVRLGDVAGQADTLGQLGNLYNDVLDRPEEAVAFYRQAADKYVEIGDPAKEGAARNNLALALRGLRRFDEARREVRRAIECKAPFGHASEHWTTWGILADLETDAGDPGAAAEARGKAIDAYLAYRRDGGENHDGPGRLALAVTQPLLAGDPAAAASLLQQFAARPALPEALRPFIQSLQAICSGSRDRALAATPGLDYTMAAECLLLIETLEAAGR</sequence>
<feature type="domain" description="CHAT" evidence="1">
    <location>
        <begin position="56"/>
        <end position="210"/>
    </location>
</feature>
<dbReference type="PANTHER" id="PTHR47691">
    <property type="entry name" value="REGULATOR-RELATED"/>
    <property type="match status" value="1"/>
</dbReference>
<dbReference type="Proteomes" id="UP000232638">
    <property type="component" value="Chromosome"/>
</dbReference>
<dbReference type="OrthoDB" id="5618688at2"/>
<dbReference type="Gene3D" id="1.25.40.10">
    <property type="entry name" value="Tetratricopeptide repeat domain"/>
    <property type="match status" value="2"/>
</dbReference>
<name>A0A2K8U7H2_9GAMM</name>
<evidence type="ECO:0000313" key="2">
    <source>
        <dbReference type="EMBL" id="AUB81494.1"/>
    </source>
</evidence>
<evidence type="ECO:0000313" key="3">
    <source>
        <dbReference type="Proteomes" id="UP000232638"/>
    </source>
</evidence>
<gene>
    <name evidence="2" type="ORF">THSYN_11380</name>
</gene>
<organism evidence="2 3">
    <name type="scientific">Candidatus Thiodictyon syntrophicum</name>
    <dbReference type="NCBI Taxonomy" id="1166950"/>
    <lineage>
        <taxon>Bacteria</taxon>
        <taxon>Pseudomonadati</taxon>
        <taxon>Pseudomonadota</taxon>
        <taxon>Gammaproteobacteria</taxon>
        <taxon>Chromatiales</taxon>
        <taxon>Chromatiaceae</taxon>
        <taxon>Thiodictyon</taxon>
    </lineage>
</organism>